<gene>
    <name evidence="2" type="ORF">P4S50_16010</name>
</gene>
<name>A0ABY8EAE5_9FIRM</name>
<feature type="transmembrane region" description="Helical" evidence="1">
    <location>
        <begin position="16"/>
        <end position="33"/>
    </location>
</feature>
<proteinExistence type="predicted"/>
<sequence>MLFNLYKKELNKFKKGTILFLGLVLIVNIFFLYKTYNGWAVESGFLINTFLLPLTFLVPLILSESKLINQEFKDNTIYLSMSLPVSSEKIFLSKFLAVITQYIVYSLSVIVLMGVQFMIFLNRTPYTQEIKQFFDIRVFGAGTSLYIFSIVGLLYLVSAVFLSSIIGKTFKKYSKLISFGSVLAILYVGGKIIGFMMDGLDKIGLTFNNIVINYNMEKFMGALNDVGSGLFVTSAIILFVTAIIYFMTCRVYDKKIEI</sequence>
<dbReference type="Pfam" id="PF12730">
    <property type="entry name" value="ABC2_membrane_4"/>
    <property type="match status" value="1"/>
</dbReference>
<dbReference type="EMBL" id="CP120733">
    <property type="protein sequence ID" value="WFD09873.1"/>
    <property type="molecule type" value="Genomic_DNA"/>
</dbReference>
<evidence type="ECO:0000256" key="1">
    <source>
        <dbReference type="SAM" id="Phobius"/>
    </source>
</evidence>
<feature type="transmembrane region" description="Helical" evidence="1">
    <location>
        <begin position="139"/>
        <end position="164"/>
    </location>
</feature>
<evidence type="ECO:0000313" key="3">
    <source>
        <dbReference type="Proteomes" id="UP001222800"/>
    </source>
</evidence>
<protein>
    <submittedName>
        <fullName evidence="2">ABC transporter permease</fullName>
    </submittedName>
</protein>
<accession>A0ABY8EAE5</accession>
<evidence type="ECO:0000313" key="2">
    <source>
        <dbReference type="EMBL" id="WFD09873.1"/>
    </source>
</evidence>
<reference evidence="2 3" key="1">
    <citation type="submission" date="2023-03" db="EMBL/GenBank/DDBJ databases">
        <title>Complete genome sequence of Tepidibacter sp. SWIR-1, isolated from a deep-sea hydrothermal vent.</title>
        <authorList>
            <person name="Li X."/>
        </authorList>
    </citation>
    <scope>NUCLEOTIDE SEQUENCE [LARGE SCALE GENOMIC DNA]</scope>
    <source>
        <strain evidence="2 3">SWIR-1</strain>
    </source>
</reference>
<keyword evidence="1" id="KW-0472">Membrane</keyword>
<keyword evidence="1" id="KW-0812">Transmembrane</keyword>
<organism evidence="2 3">
    <name type="scientific">Tepidibacter hydrothermalis</name>
    <dbReference type="NCBI Taxonomy" id="3036126"/>
    <lineage>
        <taxon>Bacteria</taxon>
        <taxon>Bacillati</taxon>
        <taxon>Bacillota</taxon>
        <taxon>Clostridia</taxon>
        <taxon>Peptostreptococcales</taxon>
        <taxon>Peptostreptococcaceae</taxon>
        <taxon>Tepidibacter</taxon>
    </lineage>
</organism>
<feature type="transmembrane region" description="Helical" evidence="1">
    <location>
        <begin position="95"/>
        <end position="119"/>
    </location>
</feature>
<feature type="transmembrane region" description="Helical" evidence="1">
    <location>
        <begin position="176"/>
        <end position="197"/>
    </location>
</feature>
<dbReference type="Proteomes" id="UP001222800">
    <property type="component" value="Chromosome"/>
</dbReference>
<feature type="transmembrane region" description="Helical" evidence="1">
    <location>
        <begin position="45"/>
        <end position="63"/>
    </location>
</feature>
<dbReference type="RefSeq" id="WP_277731829.1">
    <property type="nucleotide sequence ID" value="NZ_CP120733.1"/>
</dbReference>
<feature type="transmembrane region" description="Helical" evidence="1">
    <location>
        <begin position="226"/>
        <end position="247"/>
    </location>
</feature>
<keyword evidence="1" id="KW-1133">Transmembrane helix</keyword>
<keyword evidence="3" id="KW-1185">Reference proteome</keyword>